<dbReference type="InterPro" id="IPR027302">
    <property type="entry name" value="Gln_synth_N_conserv_site"/>
</dbReference>
<comment type="similarity">
    <text evidence="1 8 9">Belongs to the glutamine synthetase family.</text>
</comment>
<evidence type="ECO:0000256" key="9">
    <source>
        <dbReference type="RuleBase" id="RU000384"/>
    </source>
</evidence>
<sequence length="444" mass="48319">MKGQTTADNLISLAQAADIRFVRLQFTDLFGTVKTVELPVTGLAQACAEGVLFDGSSIHGFARVEESDMYLCPDTSTWVLLPWLDDASRPLARMICDIKLPDGSAFAGDPRAILKRAVADAQVCGLDALTIATELEFFLFPLGNDGQPALAVVDHAGYFGNDQQQAAAHCRLDMADALAKLGIPLFGTHHETAPCQHEIDIAPLPIVQAADALVTAKIAMRTVAQEHGLYVSWMPKPFAGFAGSGLHLRFQAKRADMDDFQDVLRDGNVGCGRRFIAGLLDHAAALTAIANPLVNSYKRLRPGSEAPVYAFWSTRHPMPFVRAAMDANGAVSIELRSPDPSCNPYLAFAAALAAGTDGVRRRLNAPPALFESATAMTEEERFLRSIPRLPVHLDDALTFLEEDETIRACLGEHALTHYVGAKAAEWEAYSRTIHRWEHEQYLLG</sequence>
<dbReference type="GO" id="GO:0005524">
    <property type="term" value="F:ATP binding"/>
    <property type="evidence" value="ECO:0007669"/>
    <property type="project" value="UniProtKB-KW"/>
</dbReference>
<dbReference type="InterPro" id="IPR036651">
    <property type="entry name" value="Gln_synt_N_sf"/>
</dbReference>
<dbReference type="InterPro" id="IPR014746">
    <property type="entry name" value="Gln_synth/guanido_kin_cat_dom"/>
</dbReference>
<protein>
    <recommendedName>
        <fullName evidence="2">Glutamine synthetase</fullName>
    </recommendedName>
    <alternativeName>
        <fullName evidence="6">Glutamate--ammonia ligase</fullName>
    </alternativeName>
</protein>
<reference evidence="12 13" key="1">
    <citation type="submission" date="2019-03" db="EMBL/GenBank/DDBJ databases">
        <title>Genomic Encyclopedia of Type Strains, Phase IV (KMG-IV): sequencing the most valuable type-strain genomes for metagenomic binning, comparative biology and taxonomic classification.</title>
        <authorList>
            <person name="Goeker M."/>
        </authorList>
    </citation>
    <scope>NUCLEOTIDE SEQUENCE [LARGE SCALE GENOMIC DNA]</scope>
    <source>
        <strain evidence="12 13">DSM 17974</strain>
    </source>
</reference>
<comment type="caution">
    <text evidence="12">The sequence shown here is derived from an EMBL/GenBank/DDBJ whole genome shotgun (WGS) entry which is preliminary data.</text>
</comment>
<dbReference type="RefSeq" id="WP_134158334.1">
    <property type="nucleotide sequence ID" value="NZ_SORF01000001.1"/>
</dbReference>
<gene>
    <name evidence="12" type="ORF">C7445_101394</name>
</gene>
<dbReference type="PROSITE" id="PS51987">
    <property type="entry name" value="GS_CATALYTIC"/>
    <property type="match status" value="1"/>
</dbReference>
<dbReference type="AlphaFoldDB" id="A0A4R8LW53"/>
<evidence type="ECO:0000256" key="1">
    <source>
        <dbReference type="ARBA" id="ARBA00009897"/>
    </source>
</evidence>
<dbReference type="Gene3D" id="3.30.590.10">
    <property type="entry name" value="Glutamine synthetase/guanido kinase, catalytic domain"/>
    <property type="match status" value="1"/>
</dbReference>
<dbReference type="Pfam" id="PF00120">
    <property type="entry name" value="Gln-synt_C"/>
    <property type="match status" value="1"/>
</dbReference>
<comment type="catalytic activity">
    <reaction evidence="7">
        <text>L-glutamate + NH4(+) + ATP = L-glutamine + ADP + phosphate + H(+)</text>
        <dbReference type="Rhea" id="RHEA:16169"/>
        <dbReference type="ChEBI" id="CHEBI:15378"/>
        <dbReference type="ChEBI" id="CHEBI:28938"/>
        <dbReference type="ChEBI" id="CHEBI:29985"/>
        <dbReference type="ChEBI" id="CHEBI:30616"/>
        <dbReference type="ChEBI" id="CHEBI:43474"/>
        <dbReference type="ChEBI" id="CHEBI:58359"/>
        <dbReference type="ChEBI" id="CHEBI:456216"/>
        <dbReference type="EC" id="6.3.1.2"/>
    </reaction>
</comment>
<evidence type="ECO:0000256" key="5">
    <source>
        <dbReference type="ARBA" id="ARBA00022840"/>
    </source>
</evidence>
<dbReference type="Gene3D" id="3.10.20.70">
    <property type="entry name" value="Glutamine synthetase, N-terminal domain"/>
    <property type="match status" value="1"/>
</dbReference>
<evidence type="ECO:0000256" key="3">
    <source>
        <dbReference type="ARBA" id="ARBA00022598"/>
    </source>
</evidence>
<accession>A0A4R8LW53</accession>
<dbReference type="SMART" id="SM01230">
    <property type="entry name" value="Gln-synt_C"/>
    <property type="match status" value="1"/>
</dbReference>
<evidence type="ECO:0000256" key="6">
    <source>
        <dbReference type="ARBA" id="ARBA00030668"/>
    </source>
</evidence>
<evidence type="ECO:0000259" key="11">
    <source>
        <dbReference type="PROSITE" id="PS51987"/>
    </source>
</evidence>
<dbReference type="PANTHER" id="PTHR43785:SF12">
    <property type="entry name" value="TYPE-1 GLUTAMINE SYNTHETASE 2"/>
    <property type="match status" value="1"/>
</dbReference>
<dbReference type="OrthoDB" id="9807095at2"/>
<keyword evidence="3" id="KW-0436">Ligase</keyword>
<evidence type="ECO:0000313" key="12">
    <source>
        <dbReference type="EMBL" id="TDY51392.1"/>
    </source>
</evidence>
<evidence type="ECO:0000256" key="8">
    <source>
        <dbReference type="PROSITE-ProRule" id="PRU01330"/>
    </source>
</evidence>
<keyword evidence="5" id="KW-0067">ATP-binding</keyword>
<dbReference type="PROSITE" id="PS00180">
    <property type="entry name" value="GLNA_1"/>
    <property type="match status" value="1"/>
</dbReference>
<evidence type="ECO:0000313" key="13">
    <source>
        <dbReference type="Proteomes" id="UP000294581"/>
    </source>
</evidence>
<name>A0A4R8LW53_9BACL</name>
<dbReference type="GO" id="GO:0006542">
    <property type="term" value="P:glutamine biosynthetic process"/>
    <property type="evidence" value="ECO:0007669"/>
    <property type="project" value="InterPro"/>
</dbReference>
<evidence type="ECO:0000259" key="10">
    <source>
        <dbReference type="PROSITE" id="PS51986"/>
    </source>
</evidence>
<keyword evidence="4" id="KW-0547">Nucleotide-binding</keyword>
<dbReference type="InterPro" id="IPR008146">
    <property type="entry name" value="Gln_synth_cat_dom"/>
</dbReference>
<dbReference type="SUPFAM" id="SSF54368">
    <property type="entry name" value="Glutamine synthetase, N-terminal domain"/>
    <property type="match status" value="1"/>
</dbReference>
<dbReference type="EMBL" id="SORF01000001">
    <property type="protein sequence ID" value="TDY51392.1"/>
    <property type="molecule type" value="Genomic_DNA"/>
</dbReference>
<feature type="domain" description="GS catalytic" evidence="11">
    <location>
        <begin position="110"/>
        <end position="444"/>
    </location>
</feature>
<feature type="domain" description="GS beta-grasp" evidence="10">
    <location>
        <begin position="17"/>
        <end position="103"/>
    </location>
</feature>
<proteinExistence type="inferred from homology"/>
<dbReference type="PANTHER" id="PTHR43785">
    <property type="entry name" value="GAMMA-GLUTAMYLPUTRESCINE SYNTHETASE"/>
    <property type="match status" value="1"/>
</dbReference>
<dbReference type="PROSITE" id="PS51986">
    <property type="entry name" value="GS_BETA_GRASP"/>
    <property type="match status" value="1"/>
</dbReference>
<evidence type="ECO:0000256" key="7">
    <source>
        <dbReference type="ARBA" id="ARBA00049436"/>
    </source>
</evidence>
<dbReference type="InterPro" id="IPR008147">
    <property type="entry name" value="Gln_synt_N"/>
</dbReference>
<organism evidence="12 13">
    <name type="scientific">Alicyclobacillus sacchari</name>
    <dbReference type="NCBI Taxonomy" id="392010"/>
    <lineage>
        <taxon>Bacteria</taxon>
        <taxon>Bacillati</taxon>
        <taxon>Bacillota</taxon>
        <taxon>Bacilli</taxon>
        <taxon>Bacillales</taxon>
        <taxon>Alicyclobacillaceae</taxon>
        <taxon>Alicyclobacillus</taxon>
    </lineage>
</organism>
<dbReference type="Proteomes" id="UP000294581">
    <property type="component" value="Unassembled WGS sequence"/>
</dbReference>
<dbReference type="Pfam" id="PF03951">
    <property type="entry name" value="Gln-synt_N"/>
    <property type="match status" value="1"/>
</dbReference>
<keyword evidence="13" id="KW-1185">Reference proteome</keyword>
<dbReference type="SUPFAM" id="SSF55931">
    <property type="entry name" value="Glutamine synthetase/guanido kinase"/>
    <property type="match status" value="1"/>
</dbReference>
<evidence type="ECO:0000256" key="4">
    <source>
        <dbReference type="ARBA" id="ARBA00022741"/>
    </source>
</evidence>
<evidence type="ECO:0000256" key="2">
    <source>
        <dbReference type="ARBA" id="ARBA00021364"/>
    </source>
</evidence>
<dbReference type="GO" id="GO:0004356">
    <property type="term" value="F:glutamine synthetase activity"/>
    <property type="evidence" value="ECO:0007669"/>
    <property type="project" value="UniProtKB-EC"/>
</dbReference>